<gene>
    <name evidence="7" type="ORF">CSOJ01_04369</name>
</gene>
<dbReference type="InterPro" id="IPR002401">
    <property type="entry name" value="Cyt_P450_E_grp-I"/>
</dbReference>
<sequence length="539" mass="61019">MASFFTSLSSEDAIHTIWIVPAILLFYKIFTFGNREKGLPPGPPTVPILGNAHLIPIEGFSGQLKAWAKQYGSIYSLKVGRSTMIVLNDRHAIHELFAKQGAFYNDRPHDTQMIVSARDENPATMREGPKWRATRKMIATFFSPKNLDSASTLRHVQEAEVNRLMFDLLTKPEEFSTSIKRATASIASILLFGHRAPDFDSFWAHSVYSVMEAVSKALSPGSYLPVDQFPILKLLPERWIMGRQRAKDLYVMMTGVWQDARERVDARRSAGDKRDSMLDRIIDGEIASDVPLSYSGVNNLIGGIHQAAADTTATAVLTTILFLAKHPEFQDKARVELDRVCGTTRMPVWSDFDYLPYINCIVKEGLRMRPVAPSGVPHAAKEDRWYNGMLIPAGSAIFVPPSALNFDESFTPDPDSYNPDRFLRRAHMLASELSTSPKYEERDHYSYGAGRRMCVGIHLAERSQWRIVAQLLWAFRIEPDIGPDGKPVEVRTGYDAYDEGFLHVPLDYKVRLVPRSEEHANVVRRNFERTEPDLKNWED</sequence>
<dbReference type="SUPFAM" id="SSF48264">
    <property type="entry name" value="Cytochrome P450"/>
    <property type="match status" value="1"/>
</dbReference>
<comment type="cofactor">
    <cofactor evidence="6">
        <name>heme</name>
        <dbReference type="ChEBI" id="CHEBI:30413"/>
    </cofactor>
</comment>
<dbReference type="GO" id="GO:0005506">
    <property type="term" value="F:iron ion binding"/>
    <property type="evidence" value="ECO:0007669"/>
    <property type="project" value="InterPro"/>
</dbReference>
<evidence type="ECO:0000256" key="1">
    <source>
        <dbReference type="ARBA" id="ARBA00010617"/>
    </source>
</evidence>
<evidence type="ECO:0000256" key="3">
    <source>
        <dbReference type="ARBA" id="ARBA00023002"/>
    </source>
</evidence>
<keyword evidence="2 6" id="KW-0479">Metal-binding</keyword>
<dbReference type="Gene3D" id="1.10.630.10">
    <property type="entry name" value="Cytochrome P450"/>
    <property type="match status" value="1"/>
</dbReference>
<keyword evidence="8" id="KW-1185">Reference proteome</keyword>
<feature type="binding site" description="axial binding residue" evidence="6">
    <location>
        <position position="454"/>
    </location>
    <ligand>
        <name>heme</name>
        <dbReference type="ChEBI" id="CHEBI:30413"/>
    </ligand>
    <ligandPart>
        <name>Fe</name>
        <dbReference type="ChEBI" id="CHEBI:18248"/>
    </ligandPart>
</feature>
<dbReference type="Proteomes" id="UP000652219">
    <property type="component" value="Unassembled WGS sequence"/>
</dbReference>
<reference evidence="7 8" key="1">
    <citation type="journal article" date="2020" name="Phytopathology">
        <title>Genome Sequence Resources of Colletotrichum truncatum, C. plurivorum, C. musicola, and C. sojae: Four Species Pathogenic to Soybean (Glycine max).</title>
        <authorList>
            <person name="Rogerio F."/>
            <person name="Boufleur T.R."/>
            <person name="Ciampi-Guillardi M."/>
            <person name="Sukno S.A."/>
            <person name="Thon M.R."/>
            <person name="Massola Junior N.S."/>
            <person name="Baroncelli R."/>
        </authorList>
    </citation>
    <scope>NUCLEOTIDE SEQUENCE [LARGE SCALE GENOMIC DNA]</scope>
    <source>
        <strain evidence="7 8">LFN0009</strain>
    </source>
</reference>
<comment type="caution">
    <text evidence="7">The sequence shown here is derived from an EMBL/GenBank/DDBJ whole genome shotgun (WGS) entry which is preliminary data.</text>
</comment>
<keyword evidence="3" id="KW-0560">Oxidoreductase</keyword>
<evidence type="ECO:0000256" key="6">
    <source>
        <dbReference type="PIRSR" id="PIRSR602401-1"/>
    </source>
</evidence>
<accession>A0A8H6JIF4</accession>
<name>A0A8H6JIF4_9PEZI</name>
<organism evidence="7 8">
    <name type="scientific">Colletotrichum sojae</name>
    <dbReference type="NCBI Taxonomy" id="2175907"/>
    <lineage>
        <taxon>Eukaryota</taxon>
        <taxon>Fungi</taxon>
        <taxon>Dikarya</taxon>
        <taxon>Ascomycota</taxon>
        <taxon>Pezizomycotina</taxon>
        <taxon>Sordariomycetes</taxon>
        <taxon>Hypocreomycetidae</taxon>
        <taxon>Glomerellales</taxon>
        <taxon>Glomerellaceae</taxon>
        <taxon>Colletotrichum</taxon>
        <taxon>Colletotrichum orchidearum species complex</taxon>
    </lineage>
</organism>
<dbReference type="InterPro" id="IPR036396">
    <property type="entry name" value="Cyt_P450_sf"/>
</dbReference>
<protein>
    <submittedName>
        <fullName evidence="7">Cytochrome p450</fullName>
    </submittedName>
</protein>
<keyword evidence="6" id="KW-0349">Heme</keyword>
<dbReference type="GO" id="GO:0020037">
    <property type="term" value="F:heme binding"/>
    <property type="evidence" value="ECO:0007669"/>
    <property type="project" value="InterPro"/>
</dbReference>
<proteinExistence type="inferred from homology"/>
<evidence type="ECO:0000256" key="4">
    <source>
        <dbReference type="ARBA" id="ARBA00023004"/>
    </source>
</evidence>
<dbReference type="PANTHER" id="PTHR46300:SF2">
    <property type="entry name" value="CYTOCHROME P450 MONOOXYGENASE ALNH-RELATED"/>
    <property type="match status" value="1"/>
</dbReference>
<keyword evidence="5" id="KW-0503">Monooxygenase</keyword>
<dbReference type="InterPro" id="IPR050364">
    <property type="entry name" value="Cytochrome_P450_fung"/>
</dbReference>
<dbReference type="GO" id="GO:0004497">
    <property type="term" value="F:monooxygenase activity"/>
    <property type="evidence" value="ECO:0007669"/>
    <property type="project" value="UniProtKB-KW"/>
</dbReference>
<evidence type="ECO:0000256" key="2">
    <source>
        <dbReference type="ARBA" id="ARBA00022723"/>
    </source>
</evidence>
<dbReference type="PANTHER" id="PTHR46300">
    <property type="entry name" value="P450, PUTATIVE (EUROFUNG)-RELATED-RELATED"/>
    <property type="match status" value="1"/>
</dbReference>
<evidence type="ECO:0000313" key="8">
    <source>
        <dbReference type="Proteomes" id="UP000652219"/>
    </source>
</evidence>
<dbReference type="EMBL" id="WIGN01000049">
    <property type="protein sequence ID" value="KAF6813804.1"/>
    <property type="molecule type" value="Genomic_DNA"/>
</dbReference>
<dbReference type="Pfam" id="PF00067">
    <property type="entry name" value="p450"/>
    <property type="match status" value="1"/>
</dbReference>
<evidence type="ECO:0000256" key="5">
    <source>
        <dbReference type="ARBA" id="ARBA00023033"/>
    </source>
</evidence>
<comment type="similarity">
    <text evidence="1">Belongs to the cytochrome P450 family.</text>
</comment>
<dbReference type="GO" id="GO:0016705">
    <property type="term" value="F:oxidoreductase activity, acting on paired donors, with incorporation or reduction of molecular oxygen"/>
    <property type="evidence" value="ECO:0007669"/>
    <property type="project" value="InterPro"/>
</dbReference>
<evidence type="ECO:0000313" key="7">
    <source>
        <dbReference type="EMBL" id="KAF6813804.1"/>
    </source>
</evidence>
<keyword evidence="4 6" id="KW-0408">Iron</keyword>
<dbReference type="InterPro" id="IPR001128">
    <property type="entry name" value="Cyt_P450"/>
</dbReference>
<dbReference type="PRINTS" id="PR00463">
    <property type="entry name" value="EP450I"/>
</dbReference>
<dbReference type="PRINTS" id="PR00385">
    <property type="entry name" value="P450"/>
</dbReference>
<dbReference type="AlphaFoldDB" id="A0A8H6JIF4"/>